<evidence type="ECO:0000256" key="1">
    <source>
        <dbReference type="ARBA" id="ARBA00008361"/>
    </source>
</evidence>
<dbReference type="PANTHER" id="PTHR12315">
    <property type="entry name" value="BICOID-INTERACTING PROTEIN RELATED"/>
    <property type="match status" value="1"/>
</dbReference>
<dbReference type="GO" id="GO:2000632">
    <property type="term" value="P:negative regulation of pre-miRNA processing"/>
    <property type="evidence" value="ECO:0007669"/>
    <property type="project" value="TreeGrafter"/>
</dbReference>
<protein>
    <recommendedName>
        <fullName evidence="6">RNA methyltransferase</fullName>
        <ecNumber evidence="6">2.1.1.-</ecNumber>
    </recommendedName>
</protein>
<dbReference type="GO" id="GO:0008173">
    <property type="term" value="F:RNA methyltransferase activity"/>
    <property type="evidence" value="ECO:0007669"/>
    <property type="project" value="UniProtKB-UniRule"/>
</dbReference>
<dbReference type="Proteomes" id="UP000694867">
    <property type="component" value="Unplaced"/>
</dbReference>
<dbReference type="RefSeq" id="XP_003739521.1">
    <property type="nucleotide sequence ID" value="XM_003739473.2"/>
</dbReference>
<dbReference type="GeneID" id="100907161"/>
<evidence type="ECO:0000313" key="8">
    <source>
        <dbReference type="Proteomes" id="UP000694867"/>
    </source>
</evidence>
<dbReference type="InterPro" id="IPR039772">
    <property type="entry name" value="Bin3-like"/>
</dbReference>
<dbReference type="Pfam" id="PF06859">
    <property type="entry name" value="Bin3"/>
    <property type="match status" value="1"/>
</dbReference>
<dbReference type="AlphaFoldDB" id="A0AAJ6QPE5"/>
<dbReference type="InterPro" id="IPR024160">
    <property type="entry name" value="BIN3_SAM-bd_dom"/>
</dbReference>
<dbReference type="GO" id="GO:0032259">
    <property type="term" value="P:methylation"/>
    <property type="evidence" value="ECO:0007669"/>
    <property type="project" value="UniProtKB-KW"/>
</dbReference>
<dbReference type="KEGG" id="goe:100907161"/>
<dbReference type="GO" id="GO:0008171">
    <property type="term" value="F:O-methyltransferase activity"/>
    <property type="evidence" value="ECO:0007669"/>
    <property type="project" value="UniProtKB-UniRule"/>
</dbReference>
<organism evidence="8 9">
    <name type="scientific">Galendromus occidentalis</name>
    <name type="common">western predatory mite</name>
    <dbReference type="NCBI Taxonomy" id="34638"/>
    <lineage>
        <taxon>Eukaryota</taxon>
        <taxon>Metazoa</taxon>
        <taxon>Ecdysozoa</taxon>
        <taxon>Arthropoda</taxon>
        <taxon>Chelicerata</taxon>
        <taxon>Arachnida</taxon>
        <taxon>Acari</taxon>
        <taxon>Parasitiformes</taxon>
        <taxon>Mesostigmata</taxon>
        <taxon>Gamasina</taxon>
        <taxon>Phytoseioidea</taxon>
        <taxon>Phytoseiidae</taxon>
        <taxon>Typhlodrominae</taxon>
        <taxon>Galendromus</taxon>
    </lineage>
</organism>
<proteinExistence type="inferred from homology"/>
<dbReference type="GO" id="GO:0005737">
    <property type="term" value="C:cytoplasm"/>
    <property type="evidence" value="ECO:0007669"/>
    <property type="project" value="TreeGrafter"/>
</dbReference>
<keyword evidence="4 5" id="KW-0949">S-adenosyl-L-methionine</keyword>
<evidence type="ECO:0000313" key="9">
    <source>
        <dbReference type="RefSeq" id="XP_003739521.1"/>
    </source>
</evidence>
<reference evidence="9" key="1">
    <citation type="submission" date="2025-08" db="UniProtKB">
        <authorList>
            <consortium name="RefSeq"/>
        </authorList>
    </citation>
    <scope>IDENTIFICATION</scope>
</reference>
<dbReference type="EC" id="2.1.1.-" evidence="6"/>
<feature type="domain" description="Bin3-type SAM" evidence="7">
    <location>
        <begin position="1"/>
        <end position="249"/>
    </location>
</feature>
<evidence type="ECO:0000256" key="3">
    <source>
        <dbReference type="ARBA" id="ARBA00022679"/>
    </source>
</evidence>
<dbReference type="PROSITE" id="PS51515">
    <property type="entry name" value="BIN3_SAM"/>
    <property type="match status" value="1"/>
</dbReference>
<comment type="similarity">
    <text evidence="1 6">Belongs to the methyltransferase superfamily.</text>
</comment>
<name>A0AAJ6QPE5_9ACAR</name>
<evidence type="ECO:0000259" key="7">
    <source>
        <dbReference type="PROSITE" id="PS51515"/>
    </source>
</evidence>
<evidence type="ECO:0000256" key="2">
    <source>
        <dbReference type="ARBA" id="ARBA00022603"/>
    </source>
</evidence>
<dbReference type="SUPFAM" id="SSF53335">
    <property type="entry name" value="S-adenosyl-L-methionine-dependent methyltransferases"/>
    <property type="match status" value="1"/>
</dbReference>
<dbReference type="InterPro" id="IPR010675">
    <property type="entry name" value="Bin3_C"/>
</dbReference>
<evidence type="ECO:0000256" key="6">
    <source>
        <dbReference type="RuleBase" id="RU367087"/>
    </source>
</evidence>
<dbReference type="InterPro" id="IPR029063">
    <property type="entry name" value="SAM-dependent_MTases_sf"/>
</dbReference>
<evidence type="ECO:0000256" key="5">
    <source>
        <dbReference type="PROSITE-ProRule" id="PRU00848"/>
    </source>
</evidence>
<dbReference type="CDD" id="cd02440">
    <property type="entry name" value="AdoMet_MTases"/>
    <property type="match status" value="1"/>
</dbReference>
<gene>
    <name evidence="9" type="primary">LOC100907161</name>
</gene>
<accession>A0AAJ6QPE5</accession>
<keyword evidence="2 6" id="KW-0489">Methyltransferase</keyword>
<dbReference type="Gene3D" id="3.40.50.150">
    <property type="entry name" value="Vaccinia Virus protein VP39"/>
    <property type="match status" value="1"/>
</dbReference>
<evidence type="ECO:0000256" key="4">
    <source>
        <dbReference type="ARBA" id="ARBA00022691"/>
    </source>
</evidence>
<keyword evidence="3 6" id="KW-0808">Transferase</keyword>
<sequence length="255" mass="29827">MIGAARIEDNIPPCDETIELISHGAGTSRFGNFHNYYEFNPISKRLKLLTPDWVLPLSDRKSLRALDIGCNSGELTVELHSHLKLLGKPLTTLGFDIDPALIKKAREWTSSDEVEDIKFETIDVMRDEDRDRVNGFAMHFDVAFCFAVTMWIHLNYGDDGLKMFLKYVASKCDFLVIEPQTWKCYRNASRRMRKEKKAFFQDIDELCWKNDILEKIDEFLQEDCDMRVERKFGITPWGRPITMYRTRIPKIEMTK</sequence>
<keyword evidence="8" id="KW-1185">Reference proteome</keyword>
<dbReference type="PANTHER" id="PTHR12315:SF1">
    <property type="entry name" value="RNA 5'-MONOPHOSPHATE METHYLTRANSFERASE"/>
    <property type="match status" value="1"/>
</dbReference>